<name>A0A7T8K6N4_CALRO</name>
<evidence type="ECO:0000313" key="2">
    <source>
        <dbReference type="Proteomes" id="UP000595437"/>
    </source>
</evidence>
<protein>
    <submittedName>
        <fullName evidence="1">Uncharacterized protein</fullName>
    </submittedName>
</protein>
<reference evidence="2" key="1">
    <citation type="submission" date="2021-01" db="EMBL/GenBank/DDBJ databases">
        <title>Caligus Genome Assembly.</title>
        <authorList>
            <person name="Gallardo-Escarate C."/>
        </authorList>
    </citation>
    <scope>NUCLEOTIDE SEQUENCE [LARGE SCALE GENOMIC DNA]</scope>
</reference>
<feature type="non-terminal residue" evidence="1">
    <location>
        <position position="1"/>
    </location>
</feature>
<sequence length="105" mass="11983">ASEKKKKQIDGLFGPQLKTNSVLTKQEKNLVYELLIHFQHILSKDSSNVGRTEVLEFTVDTGDNTPIKEKVRPMNPTIRECFQTQLEQCKRKASWNPQSQNGAQP</sequence>
<accession>A0A7T8K6N4</accession>
<dbReference type="AlphaFoldDB" id="A0A7T8K6N4"/>
<dbReference type="OrthoDB" id="425619at2759"/>
<keyword evidence="2" id="KW-1185">Reference proteome</keyword>
<gene>
    <name evidence="1" type="ORF">FKW44_009447</name>
</gene>
<dbReference type="Proteomes" id="UP000595437">
    <property type="component" value="Chromosome 6"/>
</dbReference>
<proteinExistence type="predicted"/>
<dbReference type="EMBL" id="CP045895">
    <property type="protein sequence ID" value="QQP48957.1"/>
    <property type="molecule type" value="Genomic_DNA"/>
</dbReference>
<evidence type="ECO:0000313" key="1">
    <source>
        <dbReference type="EMBL" id="QQP48957.1"/>
    </source>
</evidence>
<organism evidence="1 2">
    <name type="scientific">Caligus rogercresseyi</name>
    <name type="common">Sea louse</name>
    <dbReference type="NCBI Taxonomy" id="217165"/>
    <lineage>
        <taxon>Eukaryota</taxon>
        <taxon>Metazoa</taxon>
        <taxon>Ecdysozoa</taxon>
        <taxon>Arthropoda</taxon>
        <taxon>Crustacea</taxon>
        <taxon>Multicrustacea</taxon>
        <taxon>Hexanauplia</taxon>
        <taxon>Copepoda</taxon>
        <taxon>Siphonostomatoida</taxon>
        <taxon>Caligidae</taxon>
        <taxon>Caligus</taxon>
    </lineage>
</organism>